<dbReference type="PANTHER" id="PTHR10890:SF27">
    <property type="entry name" value="CYSTEINE--TRNA LIGASE, MITOCHONDRIAL-RELATED"/>
    <property type="match status" value="1"/>
</dbReference>
<accession>A0A0B6ZN55</accession>
<feature type="domain" description="tRNA synthetases class I catalytic" evidence="12">
    <location>
        <begin position="101"/>
        <end position="374"/>
    </location>
</feature>
<comment type="cofactor">
    <cofactor evidence="1">
        <name>Zn(2+)</name>
        <dbReference type="ChEBI" id="CHEBI:29105"/>
    </cofactor>
</comment>
<dbReference type="GO" id="GO:0046872">
    <property type="term" value="F:metal ion binding"/>
    <property type="evidence" value="ECO:0007669"/>
    <property type="project" value="UniProtKB-KW"/>
</dbReference>
<feature type="non-terminal residue" evidence="13">
    <location>
        <position position="1"/>
    </location>
</feature>
<dbReference type="CDD" id="cd00672">
    <property type="entry name" value="CysRS_core"/>
    <property type="match status" value="1"/>
</dbReference>
<gene>
    <name evidence="13" type="primary">ORF69745</name>
</gene>
<name>A0A0B6ZN55_9EUPU</name>
<proteinExistence type="inferred from homology"/>
<dbReference type="EMBL" id="HACG01022441">
    <property type="protein sequence ID" value="CEK69306.1"/>
    <property type="molecule type" value="Transcribed_RNA"/>
</dbReference>
<dbReference type="GO" id="GO:0005737">
    <property type="term" value="C:cytoplasm"/>
    <property type="evidence" value="ECO:0007669"/>
    <property type="project" value="TreeGrafter"/>
</dbReference>
<evidence type="ECO:0000256" key="6">
    <source>
        <dbReference type="ARBA" id="ARBA00022741"/>
    </source>
</evidence>
<evidence type="ECO:0000256" key="2">
    <source>
        <dbReference type="ARBA" id="ARBA00005594"/>
    </source>
</evidence>
<dbReference type="InterPro" id="IPR014729">
    <property type="entry name" value="Rossmann-like_a/b/a_fold"/>
</dbReference>
<dbReference type="Gene3D" id="3.40.50.620">
    <property type="entry name" value="HUPs"/>
    <property type="match status" value="1"/>
</dbReference>
<dbReference type="InterPro" id="IPR032678">
    <property type="entry name" value="tRNA-synt_1_cat_dom"/>
</dbReference>
<keyword evidence="8" id="KW-0067">ATP-binding</keyword>
<keyword evidence="5" id="KW-0479">Metal-binding</keyword>
<evidence type="ECO:0000256" key="5">
    <source>
        <dbReference type="ARBA" id="ARBA00022723"/>
    </source>
</evidence>
<dbReference type="NCBIfam" id="TIGR00435">
    <property type="entry name" value="cysS"/>
    <property type="match status" value="1"/>
</dbReference>
<evidence type="ECO:0000256" key="8">
    <source>
        <dbReference type="ARBA" id="ARBA00022840"/>
    </source>
</evidence>
<dbReference type="PRINTS" id="PR00983">
    <property type="entry name" value="TRNASYNTHCYS"/>
</dbReference>
<keyword evidence="7" id="KW-0862">Zinc</keyword>
<evidence type="ECO:0000256" key="4">
    <source>
        <dbReference type="ARBA" id="ARBA00022598"/>
    </source>
</evidence>
<evidence type="ECO:0000256" key="11">
    <source>
        <dbReference type="ARBA" id="ARBA00031499"/>
    </source>
</evidence>
<comment type="similarity">
    <text evidence="2">Belongs to the class-I aminoacyl-tRNA synthetase family.</text>
</comment>
<evidence type="ECO:0000259" key="12">
    <source>
        <dbReference type="Pfam" id="PF01406"/>
    </source>
</evidence>
<evidence type="ECO:0000256" key="7">
    <source>
        <dbReference type="ARBA" id="ARBA00022833"/>
    </source>
</evidence>
<reference evidence="13" key="1">
    <citation type="submission" date="2014-12" db="EMBL/GenBank/DDBJ databases">
        <title>Insight into the proteome of Arion vulgaris.</title>
        <authorList>
            <person name="Aradska J."/>
            <person name="Bulat T."/>
            <person name="Smidak R."/>
            <person name="Sarate P."/>
            <person name="Gangsoo J."/>
            <person name="Sialana F."/>
            <person name="Bilban M."/>
            <person name="Lubec G."/>
        </authorList>
    </citation>
    <scope>NUCLEOTIDE SEQUENCE</scope>
    <source>
        <tissue evidence="13">Skin</tissue>
    </source>
</reference>
<evidence type="ECO:0000313" key="13">
    <source>
        <dbReference type="EMBL" id="CEK69306.1"/>
    </source>
</evidence>
<feature type="non-terminal residue" evidence="13">
    <location>
        <position position="376"/>
    </location>
</feature>
<evidence type="ECO:0000256" key="3">
    <source>
        <dbReference type="ARBA" id="ARBA00012832"/>
    </source>
</evidence>
<dbReference type="InterPro" id="IPR024909">
    <property type="entry name" value="Cys-tRNA/MSH_ligase"/>
</dbReference>
<keyword evidence="4" id="KW-0436">Ligase</keyword>
<dbReference type="AlphaFoldDB" id="A0A0B6ZN55"/>
<evidence type="ECO:0000256" key="1">
    <source>
        <dbReference type="ARBA" id="ARBA00001947"/>
    </source>
</evidence>
<dbReference type="PANTHER" id="PTHR10890">
    <property type="entry name" value="CYSTEINYL-TRNA SYNTHETASE"/>
    <property type="match status" value="1"/>
</dbReference>
<organism evidence="13">
    <name type="scientific">Arion vulgaris</name>
    <dbReference type="NCBI Taxonomy" id="1028688"/>
    <lineage>
        <taxon>Eukaryota</taxon>
        <taxon>Metazoa</taxon>
        <taxon>Spiralia</taxon>
        <taxon>Lophotrochozoa</taxon>
        <taxon>Mollusca</taxon>
        <taxon>Gastropoda</taxon>
        <taxon>Heterobranchia</taxon>
        <taxon>Euthyneura</taxon>
        <taxon>Panpulmonata</taxon>
        <taxon>Eupulmonata</taxon>
        <taxon>Stylommatophora</taxon>
        <taxon>Helicina</taxon>
        <taxon>Arionoidea</taxon>
        <taxon>Arionidae</taxon>
        <taxon>Arion</taxon>
    </lineage>
</organism>
<keyword evidence="6" id="KW-0547">Nucleotide-binding</keyword>
<keyword evidence="9" id="KW-0648">Protein biosynthesis</keyword>
<evidence type="ECO:0000256" key="10">
    <source>
        <dbReference type="ARBA" id="ARBA00023146"/>
    </source>
</evidence>
<dbReference type="Pfam" id="PF01406">
    <property type="entry name" value="tRNA-synt_1e"/>
    <property type="match status" value="1"/>
</dbReference>
<dbReference type="GO" id="GO:0005524">
    <property type="term" value="F:ATP binding"/>
    <property type="evidence" value="ECO:0007669"/>
    <property type="project" value="UniProtKB-KW"/>
</dbReference>
<protein>
    <recommendedName>
        <fullName evidence="3">cysteine--tRNA ligase</fullName>
        <ecNumber evidence="3">6.1.1.16</ecNumber>
    </recommendedName>
    <alternativeName>
        <fullName evidence="11">Cysteinyl-tRNA synthetase</fullName>
    </alternativeName>
</protein>
<keyword evidence="10" id="KW-0030">Aminoacyl-tRNA synthetase</keyword>
<dbReference type="EC" id="6.1.1.16" evidence="3"/>
<evidence type="ECO:0000256" key="9">
    <source>
        <dbReference type="ARBA" id="ARBA00022917"/>
    </source>
</evidence>
<dbReference type="GO" id="GO:0006423">
    <property type="term" value="P:cysteinyl-tRNA aminoacylation"/>
    <property type="evidence" value="ECO:0007669"/>
    <property type="project" value="InterPro"/>
</dbReference>
<sequence length="376" mass="43308">LGKPCLAHAIMPLLASRIYGTWSRYKYYHHQILSLNYGHMMSVTEELRSHFTRIPLLMIDSVRAHSTQNSQTTKWEKPLGYDSKIMIYHPLLKEKVPLILLQEKLVQWYTCGPTVYDSTHIGHASSYVRLDTIRRILNNIFNIDTTLVMGITDIDDKIILKTQQTGQTMNELTKFYESEFFTSLAKMNVLPPNVIVRVTDHVPHIIDFIAGIEKKSLTYKVTDGSIYFDITQYQKYGMFSNIPQGRASEVDVEKKAIQDFVLWKPSKPGEPSWESPWGRGRPGWHIECSAMASSIFGANFDIHTGGEDLAFPHHENELAQSCAYHDRDQWANYWIHTGHLFLSGQDDKMSKSLKNVISVSEFLENYTPNHFRMLCL</sequence>
<dbReference type="GO" id="GO:0004817">
    <property type="term" value="F:cysteine-tRNA ligase activity"/>
    <property type="evidence" value="ECO:0007669"/>
    <property type="project" value="UniProtKB-EC"/>
</dbReference>
<dbReference type="InterPro" id="IPR015803">
    <property type="entry name" value="Cys-tRNA-ligase"/>
</dbReference>
<dbReference type="FunFam" id="3.40.50.620:FF:000027">
    <property type="entry name" value="Cysteine--tRNA ligase, cytoplasmic"/>
    <property type="match status" value="1"/>
</dbReference>
<dbReference type="SUPFAM" id="SSF52374">
    <property type="entry name" value="Nucleotidylyl transferase"/>
    <property type="match status" value="1"/>
</dbReference>